<protein>
    <submittedName>
        <fullName evidence="1">Uncharacterized protein</fullName>
    </submittedName>
</protein>
<evidence type="ECO:0000313" key="1">
    <source>
        <dbReference type="EMBL" id="KAF2905030.1"/>
    </source>
</evidence>
<name>A0A8K0DEW6_IGNLU</name>
<dbReference type="EMBL" id="VTPC01000615">
    <property type="protein sequence ID" value="KAF2905030.1"/>
    <property type="molecule type" value="Genomic_DNA"/>
</dbReference>
<comment type="caution">
    <text evidence="1">The sequence shown here is derived from an EMBL/GenBank/DDBJ whole genome shotgun (WGS) entry which is preliminary data.</text>
</comment>
<sequence length="95" mass="10837">MGDSEAEQQRLLKLWKECDSADEIDYTNIKIDEEAEAYGVSSQYEVKCADIKELFPVIELLYLAGRNRSSRQNLNDLWAGDGSGVEVFRQTMTLQ</sequence>
<organism evidence="1 2">
    <name type="scientific">Ignelater luminosus</name>
    <name type="common">Cucubano</name>
    <name type="synonym">Pyrophorus luminosus</name>
    <dbReference type="NCBI Taxonomy" id="2038154"/>
    <lineage>
        <taxon>Eukaryota</taxon>
        <taxon>Metazoa</taxon>
        <taxon>Ecdysozoa</taxon>
        <taxon>Arthropoda</taxon>
        <taxon>Hexapoda</taxon>
        <taxon>Insecta</taxon>
        <taxon>Pterygota</taxon>
        <taxon>Neoptera</taxon>
        <taxon>Endopterygota</taxon>
        <taxon>Coleoptera</taxon>
        <taxon>Polyphaga</taxon>
        <taxon>Elateriformia</taxon>
        <taxon>Elateroidea</taxon>
        <taxon>Elateridae</taxon>
        <taxon>Agrypninae</taxon>
        <taxon>Pyrophorini</taxon>
        <taxon>Ignelater</taxon>
    </lineage>
</organism>
<dbReference type="AlphaFoldDB" id="A0A8K0DEW6"/>
<dbReference type="OrthoDB" id="6782332at2759"/>
<accession>A0A8K0DEW6</accession>
<gene>
    <name evidence="1" type="ORF">ILUMI_01142</name>
</gene>
<keyword evidence="2" id="KW-1185">Reference proteome</keyword>
<dbReference type="Proteomes" id="UP000801492">
    <property type="component" value="Unassembled WGS sequence"/>
</dbReference>
<evidence type="ECO:0000313" key="2">
    <source>
        <dbReference type="Proteomes" id="UP000801492"/>
    </source>
</evidence>
<reference evidence="1" key="1">
    <citation type="submission" date="2019-08" db="EMBL/GenBank/DDBJ databases">
        <title>The genome of the North American firefly Photinus pyralis.</title>
        <authorList>
            <consortium name="Photinus pyralis genome working group"/>
            <person name="Fallon T.R."/>
            <person name="Sander Lower S.E."/>
            <person name="Weng J.-K."/>
        </authorList>
    </citation>
    <scope>NUCLEOTIDE SEQUENCE</scope>
    <source>
        <strain evidence="1">TRF0915ILg1</strain>
        <tissue evidence="1">Whole body</tissue>
    </source>
</reference>
<proteinExistence type="predicted"/>